<proteinExistence type="predicted"/>
<organism evidence="2">
    <name type="scientific">mine drainage metagenome</name>
    <dbReference type="NCBI Taxonomy" id="410659"/>
    <lineage>
        <taxon>unclassified sequences</taxon>
        <taxon>metagenomes</taxon>
        <taxon>ecological metagenomes</taxon>
    </lineage>
</organism>
<sequence length="159" mass="18163">MTVPRLIVRVDASNDTFQRSLRKIKDPQLHREVIATLRELFLVDLDAPPAKLHLHQLTGKAGRSMIDPSIKVPIWSIHVTSNDAYKASCWRRCRFEPHTDRRLSHGRRTARGVRLEFRCAPTGSPQTRRMVQISIGANRPAAPTRKTPQQPRPLAFYPS</sequence>
<evidence type="ECO:0000256" key="1">
    <source>
        <dbReference type="SAM" id="MobiDB-lite"/>
    </source>
</evidence>
<dbReference type="EMBL" id="CABM01000024">
    <property type="protein sequence ID" value="CBH96314.1"/>
    <property type="molecule type" value="Genomic_DNA"/>
</dbReference>
<feature type="region of interest" description="Disordered" evidence="1">
    <location>
        <begin position="136"/>
        <end position="159"/>
    </location>
</feature>
<accession>E6PN12</accession>
<protein>
    <submittedName>
        <fullName evidence="2">Uncharacterized protein</fullName>
    </submittedName>
</protein>
<name>E6PN12_9ZZZZ</name>
<comment type="caution">
    <text evidence="2">The sequence shown here is derived from an EMBL/GenBank/DDBJ whole genome shotgun (WGS) entry which is preliminary data.</text>
</comment>
<gene>
    <name evidence="2" type="ORF">CARN2_2255</name>
</gene>
<dbReference type="AlphaFoldDB" id="E6PN12"/>
<reference evidence="2" key="1">
    <citation type="submission" date="2009-10" db="EMBL/GenBank/DDBJ databases">
        <title>Diversity of trophic interactions inside an arsenic-rich microbial ecosystem.</title>
        <authorList>
            <person name="Bertin P.N."/>
            <person name="Heinrich-Salmeron A."/>
            <person name="Pelletier E."/>
            <person name="Goulhen-Chollet F."/>
            <person name="Arsene-Ploetze F."/>
            <person name="Gallien S."/>
            <person name="Calteau A."/>
            <person name="Vallenet D."/>
            <person name="Casiot C."/>
            <person name="Chane-Woon-Ming B."/>
            <person name="Giloteaux L."/>
            <person name="Barakat M."/>
            <person name="Bonnefoy V."/>
            <person name="Bruneel O."/>
            <person name="Chandler M."/>
            <person name="Cleiss J."/>
            <person name="Duran R."/>
            <person name="Elbaz-Poulichet F."/>
            <person name="Fonknechten N."/>
            <person name="Lauga B."/>
            <person name="Mornico D."/>
            <person name="Ortet P."/>
            <person name="Schaeffer C."/>
            <person name="Siguier P."/>
            <person name="Alexander Thil Smith A."/>
            <person name="Van Dorsselaer A."/>
            <person name="Weissenbach J."/>
            <person name="Medigue C."/>
            <person name="Le Paslier D."/>
        </authorList>
    </citation>
    <scope>NUCLEOTIDE SEQUENCE</scope>
</reference>
<evidence type="ECO:0000313" key="2">
    <source>
        <dbReference type="EMBL" id="CBH96314.1"/>
    </source>
</evidence>